<accession>B7WZN4</accession>
<dbReference type="Proteomes" id="UP000003039">
    <property type="component" value="Unassembled WGS sequence"/>
</dbReference>
<evidence type="ECO:0000313" key="2">
    <source>
        <dbReference type="Proteomes" id="UP000003039"/>
    </source>
</evidence>
<dbReference type="OrthoDB" id="9774608at2"/>
<organism evidence="1 2">
    <name type="scientific">Comamonas testosteroni (strain DSM 14576 / KF-1)</name>
    <name type="common">Pseudomonas testosteroni</name>
    <dbReference type="NCBI Taxonomy" id="399795"/>
    <lineage>
        <taxon>Bacteria</taxon>
        <taxon>Pseudomonadati</taxon>
        <taxon>Pseudomonadota</taxon>
        <taxon>Betaproteobacteria</taxon>
        <taxon>Burkholderiales</taxon>
        <taxon>Comamonadaceae</taxon>
        <taxon>Comamonas</taxon>
    </lineage>
</organism>
<proteinExistence type="predicted"/>
<gene>
    <name evidence="1" type="ORF">CtesDRAFT_PD1221</name>
</gene>
<protein>
    <submittedName>
        <fullName evidence="1">Transposase, IS4 family protein</fullName>
    </submittedName>
</protein>
<comment type="caution">
    <text evidence="1">The sequence shown here is derived from an EMBL/GenBank/DDBJ whole genome shotgun (WGS) entry which is preliminary data.</text>
</comment>
<sequence>MPQSDLGLKLSTQKTRKREFLKQVQQVVPWKDWGAIDGAMVLNGPGRLLLRIHYMQAHAQRPSHERRAAQRATPLSRDFACLPCDSATTDESHNLRLRH</sequence>
<dbReference type="RefSeq" id="WP_003053095.1">
    <property type="nucleotide sequence ID" value="NZ_AAUJ02000001.1"/>
</dbReference>
<evidence type="ECO:0000313" key="1">
    <source>
        <dbReference type="EMBL" id="EED66275.1"/>
    </source>
</evidence>
<reference evidence="1 2" key="1">
    <citation type="journal article" date="2004" name="Appl. Environ. Microbiol.">
        <title>Mineralization of individual congeners of linear alkylbenzenesulfonate by defined pairs of heterotrophic bacteria.</title>
        <authorList>
            <person name="Schleheck D."/>
            <person name="Knepper T.P."/>
            <person name="Fischer K."/>
            <person name="Cook A.M."/>
        </authorList>
    </citation>
    <scope>NUCLEOTIDE SEQUENCE [LARGE SCALE GENOMIC DNA]</scope>
    <source>
        <strain evidence="2">DSM 14576 / KF-1</strain>
    </source>
</reference>
<dbReference type="EMBL" id="AAUJ02000001">
    <property type="protein sequence ID" value="EED66275.1"/>
    <property type="molecule type" value="Genomic_DNA"/>
</dbReference>
<dbReference type="AlphaFoldDB" id="B7WZN4"/>
<name>B7WZN4_COMTK</name>